<evidence type="ECO:0000256" key="2">
    <source>
        <dbReference type="ARBA" id="ARBA00023015"/>
    </source>
</evidence>
<name>A0ABT2YFT8_9BURK</name>
<dbReference type="PRINTS" id="PR00038">
    <property type="entry name" value="HTHLUXR"/>
</dbReference>
<feature type="domain" description="HTH luxR-type" evidence="6">
    <location>
        <begin position="145"/>
        <end position="210"/>
    </location>
</feature>
<gene>
    <name evidence="8" type="ORF">LNV07_12575</name>
</gene>
<evidence type="ECO:0000313" key="8">
    <source>
        <dbReference type="EMBL" id="MCV2368916.1"/>
    </source>
</evidence>
<evidence type="ECO:0000256" key="5">
    <source>
        <dbReference type="PROSITE-ProRule" id="PRU00169"/>
    </source>
</evidence>
<dbReference type="Pfam" id="PF00196">
    <property type="entry name" value="GerE"/>
    <property type="match status" value="1"/>
</dbReference>
<dbReference type="InterPro" id="IPR039420">
    <property type="entry name" value="WalR-like"/>
</dbReference>
<dbReference type="SUPFAM" id="SSF46894">
    <property type="entry name" value="C-terminal effector domain of the bipartite response regulators"/>
    <property type="match status" value="1"/>
</dbReference>
<evidence type="ECO:0000259" key="7">
    <source>
        <dbReference type="PROSITE" id="PS50110"/>
    </source>
</evidence>
<evidence type="ECO:0000256" key="3">
    <source>
        <dbReference type="ARBA" id="ARBA00023125"/>
    </source>
</evidence>
<dbReference type="Proteomes" id="UP001209701">
    <property type="component" value="Unassembled WGS sequence"/>
</dbReference>
<sequence>MICRVLLADDHTLVRAGLRKLLDSLPDVEVVGEAADGLAVLSLAEQLRPDLIVMDVAMPGLNGLEATARLKQAWPEVQVLILSMHQNEDYVRQALRQGAAAYLLKDAAPTELEAGVRAVLRGETYLSSAVSKGVMSDYVKRLRGDQPSGSQLTPRQREVLQLIAEGNSSKEIARRLDLSIKTVDTHRSQLMRQLDIHEVTGLVRYALRCGLISADS</sequence>
<keyword evidence="4" id="KW-0804">Transcription</keyword>
<dbReference type="SMART" id="SM00421">
    <property type="entry name" value="HTH_LUXR"/>
    <property type="match status" value="1"/>
</dbReference>
<keyword evidence="1 5" id="KW-0597">Phosphoprotein</keyword>
<dbReference type="InterPro" id="IPR016032">
    <property type="entry name" value="Sig_transdc_resp-reg_C-effctor"/>
</dbReference>
<dbReference type="EMBL" id="JAJIRN010000005">
    <property type="protein sequence ID" value="MCV2368916.1"/>
    <property type="molecule type" value="Genomic_DNA"/>
</dbReference>
<evidence type="ECO:0000256" key="1">
    <source>
        <dbReference type="ARBA" id="ARBA00022553"/>
    </source>
</evidence>
<dbReference type="SUPFAM" id="SSF52172">
    <property type="entry name" value="CheY-like"/>
    <property type="match status" value="1"/>
</dbReference>
<dbReference type="RefSeq" id="WP_263571509.1">
    <property type="nucleotide sequence ID" value="NZ_JAJIRN010000005.1"/>
</dbReference>
<organism evidence="8 9">
    <name type="scientific">Roseateles oligotrophus</name>
    <dbReference type="NCBI Taxonomy" id="1769250"/>
    <lineage>
        <taxon>Bacteria</taxon>
        <taxon>Pseudomonadati</taxon>
        <taxon>Pseudomonadota</taxon>
        <taxon>Betaproteobacteria</taxon>
        <taxon>Burkholderiales</taxon>
        <taxon>Sphaerotilaceae</taxon>
        <taxon>Roseateles</taxon>
    </lineage>
</organism>
<dbReference type="PROSITE" id="PS50043">
    <property type="entry name" value="HTH_LUXR_2"/>
    <property type="match status" value="1"/>
</dbReference>
<dbReference type="InterPro" id="IPR001789">
    <property type="entry name" value="Sig_transdc_resp-reg_receiver"/>
</dbReference>
<dbReference type="PANTHER" id="PTHR43214">
    <property type="entry name" value="TWO-COMPONENT RESPONSE REGULATOR"/>
    <property type="match status" value="1"/>
</dbReference>
<dbReference type="Gene3D" id="3.40.50.2300">
    <property type="match status" value="1"/>
</dbReference>
<comment type="caution">
    <text evidence="8">The sequence shown here is derived from an EMBL/GenBank/DDBJ whole genome shotgun (WGS) entry which is preliminary data.</text>
</comment>
<dbReference type="PANTHER" id="PTHR43214:SF41">
    <property type="entry name" value="NITRATE_NITRITE RESPONSE REGULATOR PROTEIN NARP"/>
    <property type="match status" value="1"/>
</dbReference>
<protein>
    <submittedName>
        <fullName evidence="8">Response regulator transcription factor</fullName>
    </submittedName>
</protein>
<dbReference type="SMART" id="SM00448">
    <property type="entry name" value="REC"/>
    <property type="match status" value="1"/>
</dbReference>
<accession>A0ABT2YFT8</accession>
<evidence type="ECO:0000256" key="4">
    <source>
        <dbReference type="ARBA" id="ARBA00023163"/>
    </source>
</evidence>
<keyword evidence="9" id="KW-1185">Reference proteome</keyword>
<keyword evidence="2" id="KW-0805">Transcription regulation</keyword>
<keyword evidence="3" id="KW-0238">DNA-binding</keyword>
<feature type="modified residue" description="4-aspartylphosphate" evidence="5">
    <location>
        <position position="55"/>
    </location>
</feature>
<proteinExistence type="predicted"/>
<dbReference type="InterPro" id="IPR058245">
    <property type="entry name" value="NreC/VraR/RcsB-like_REC"/>
</dbReference>
<dbReference type="CDD" id="cd06170">
    <property type="entry name" value="LuxR_C_like"/>
    <property type="match status" value="1"/>
</dbReference>
<dbReference type="Pfam" id="PF00072">
    <property type="entry name" value="Response_reg"/>
    <property type="match status" value="1"/>
</dbReference>
<dbReference type="CDD" id="cd17535">
    <property type="entry name" value="REC_NarL-like"/>
    <property type="match status" value="1"/>
</dbReference>
<dbReference type="InterPro" id="IPR011006">
    <property type="entry name" value="CheY-like_superfamily"/>
</dbReference>
<reference evidence="8 9" key="1">
    <citation type="submission" date="2021-11" db="EMBL/GenBank/DDBJ databases">
        <authorList>
            <person name="Liang Q."/>
            <person name="Mou H."/>
            <person name="Liu Z."/>
        </authorList>
    </citation>
    <scope>NUCLEOTIDE SEQUENCE [LARGE SCALE GENOMIC DNA]</scope>
    <source>
        <strain evidence="8 9">CHU3</strain>
    </source>
</reference>
<feature type="domain" description="Response regulatory" evidence="7">
    <location>
        <begin position="4"/>
        <end position="120"/>
    </location>
</feature>
<dbReference type="InterPro" id="IPR000792">
    <property type="entry name" value="Tscrpt_reg_LuxR_C"/>
</dbReference>
<dbReference type="PROSITE" id="PS50110">
    <property type="entry name" value="RESPONSE_REGULATORY"/>
    <property type="match status" value="1"/>
</dbReference>
<evidence type="ECO:0000313" key="9">
    <source>
        <dbReference type="Proteomes" id="UP001209701"/>
    </source>
</evidence>
<evidence type="ECO:0000259" key="6">
    <source>
        <dbReference type="PROSITE" id="PS50043"/>
    </source>
</evidence>